<evidence type="ECO:0000313" key="2">
    <source>
        <dbReference type="Proteomes" id="UP000656813"/>
    </source>
</evidence>
<dbReference type="AlphaFoldDB" id="A0A8J3EM07"/>
<dbReference type="InterPro" id="IPR050155">
    <property type="entry name" value="HAD-like_hydrolase_sf"/>
</dbReference>
<protein>
    <submittedName>
        <fullName evidence="1">Haloacid dehalogenase</fullName>
    </submittedName>
</protein>
<dbReference type="RefSeq" id="WP_188497030.1">
    <property type="nucleotide sequence ID" value="NZ_BMFV01000011.1"/>
</dbReference>
<dbReference type="PANTHER" id="PTHR43434:SF1">
    <property type="entry name" value="PHOSPHOGLYCOLATE PHOSPHATASE"/>
    <property type="match status" value="1"/>
</dbReference>
<organism evidence="1 2">
    <name type="scientific">Pullulanibacillus pueri</name>
    <dbReference type="NCBI Taxonomy" id="1437324"/>
    <lineage>
        <taxon>Bacteria</taxon>
        <taxon>Bacillati</taxon>
        <taxon>Bacillota</taxon>
        <taxon>Bacilli</taxon>
        <taxon>Bacillales</taxon>
        <taxon>Sporolactobacillaceae</taxon>
        <taxon>Pullulanibacillus</taxon>
    </lineage>
</organism>
<dbReference type="Gene3D" id="3.40.50.1000">
    <property type="entry name" value="HAD superfamily/HAD-like"/>
    <property type="match status" value="1"/>
</dbReference>
<proteinExistence type="predicted"/>
<dbReference type="GO" id="GO:0005829">
    <property type="term" value="C:cytosol"/>
    <property type="evidence" value="ECO:0007669"/>
    <property type="project" value="TreeGrafter"/>
</dbReference>
<dbReference type="GO" id="GO:0006281">
    <property type="term" value="P:DNA repair"/>
    <property type="evidence" value="ECO:0007669"/>
    <property type="project" value="TreeGrafter"/>
</dbReference>
<accession>A0A8J3EM07</accession>
<gene>
    <name evidence="1" type="ORF">GCM10007096_17550</name>
</gene>
<reference evidence="1" key="2">
    <citation type="submission" date="2020-09" db="EMBL/GenBank/DDBJ databases">
        <authorList>
            <person name="Sun Q."/>
            <person name="Zhou Y."/>
        </authorList>
    </citation>
    <scope>NUCLEOTIDE SEQUENCE</scope>
    <source>
        <strain evidence="1">CGMCC 1.12777</strain>
    </source>
</reference>
<keyword evidence="2" id="KW-1185">Reference proteome</keyword>
<dbReference type="InterPro" id="IPR023214">
    <property type="entry name" value="HAD_sf"/>
</dbReference>
<reference evidence="1" key="1">
    <citation type="journal article" date="2014" name="Int. J. Syst. Evol. Microbiol.">
        <title>Complete genome sequence of Corynebacterium casei LMG S-19264T (=DSM 44701T), isolated from a smear-ripened cheese.</title>
        <authorList>
            <consortium name="US DOE Joint Genome Institute (JGI-PGF)"/>
            <person name="Walter F."/>
            <person name="Albersmeier A."/>
            <person name="Kalinowski J."/>
            <person name="Ruckert C."/>
        </authorList>
    </citation>
    <scope>NUCLEOTIDE SEQUENCE</scope>
    <source>
        <strain evidence="1">CGMCC 1.12777</strain>
    </source>
</reference>
<evidence type="ECO:0000313" key="1">
    <source>
        <dbReference type="EMBL" id="GGH80722.1"/>
    </source>
</evidence>
<dbReference type="InterPro" id="IPR036412">
    <property type="entry name" value="HAD-like_sf"/>
</dbReference>
<dbReference type="GO" id="GO:0008967">
    <property type="term" value="F:phosphoglycolate phosphatase activity"/>
    <property type="evidence" value="ECO:0007669"/>
    <property type="project" value="TreeGrafter"/>
</dbReference>
<dbReference type="EMBL" id="BMFV01000011">
    <property type="protein sequence ID" value="GGH80722.1"/>
    <property type="molecule type" value="Genomic_DNA"/>
</dbReference>
<sequence length="378" mass="42585">MLKTVLFDIDGVLLSEERCFDASALAVWELLHSPRYLGIHPETFTPNPEEALIRHIRQEVFDHEHVLTFMKSRGMNSNWDMVFLTFSYHLIQLLDQVPTEIRSLILDQKDVDRETLKMFGAALPKEVNISYSSFVMAFAKSKGTKQDLLLYLNVIAKEKWGATFDLFSRSGPLWKIAQETYQEWYLGDAFIETSIEKKAYQPGKTGFLQEEIPLAEPAALQALFQSIKAKGLTIGIGTGRPYIESYEPLKALGLLDYIDSERLVTSTDVLRAEKAYPKYAPLGKPNPYCYIHGYFGRNINVKEILEKPLPLAEANQLLIIGDSLADCLAAQEMGSHFIAVLTGLTGEDARAEFEAHQAEFILSSVLDVESVINKLLVN</sequence>
<dbReference type="PANTHER" id="PTHR43434">
    <property type="entry name" value="PHOSPHOGLYCOLATE PHOSPHATASE"/>
    <property type="match status" value="1"/>
</dbReference>
<dbReference type="Proteomes" id="UP000656813">
    <property type="component" value="Unassembled WGS sequence"/>
</dbReference>
<comment type="caution">
    <text evidence="1">The sequence shown here is derived from an EMBL/GenBank/DDBJ whole genome shotgun (WGS) entry which is preliminary data.</text>
</comment>
<dbReference type="Pfam" id="PF13242">
    <property type="entry name" value="Hydrolase_like"/>
    <property type="match status" value="1"/>
</dbReference>
<dbReference type="SFLD" id="SFLDG01129">
    <property type="entry name" value="C1.5:_HAD__Beta-PGM__Phosphata"/>
    <property type="match status" value="1"/>
</dbReference>
<dbReference type="SUPFAM" id="SSF56784">
    <property type="entry name" value="HAD-like"/>
    <property type="match status" value="1"/>
</dbReference>
<dbReference type="SFLD" id="SFLDS00003">
    <property type="entry name" value="Haloacid_Dehalogenase"/>
    <property type="match status" value="1"/>
</dbReference>
<name>A0A8J3EM07_9BACL</name>